<reference evidence="1" key="1">
    <citation type="submission" date="2021-02" db="EMBL/GenBank/DDBJ databases">
        <authorList>
            <person name="Nowell W R."/>
        </authorList>
    </citation>
    <scope>NUCLEOTIDE SEQUENCE</scope>
</reference>
<gene>
    <name evidence="1" type="ORF">JXQ802_LOCUS23724</name>
</gene>
<keyword evidence="2" id="KW-1185">Reference proteome</keyword>
<evidence type="ECO:0000313" key="2">
    <source>
        <dbReference type="Proteomes" id="UP000663870"/>
    </source>
</evidence>
<dbReference type="Pfam" id="PF13552">
    <property type="entry name" value="DUF4127"/>
    <property type="match status" value="1"/>
</dbReference>
<protein>
    <submittedName>
        <fullName evidence="1">Uncharacterized protein</fullName>
    </submittedName>
</protein>
<organism evidence="1 2">
    <name type="scientific">Rotaria sordida</name>
    <dbReference type="NCBI Taxonomy" id="392033"/>
    <lineage>
        <taxon>Eukaryota</taxon>
        <taxon>Metazoa</taxon>
        <taxon>Spiralia</taxon>
        <taxon>Gnathifera</taxon>
        <taxon>Rotifera</taxon>
        <taxon>Eurotatoria</taxon>
        <taxon>Bdelloidea</taxon>
        <taxon>Philodinida</taxon>
        <taxon>Philodinidae</taxon>
        <taxon>Rotaria</taxon>
    </lineage>
</organism>
<dbReference type="EMBL" id="CAJNOL010000752">
    <property type="protein sequence ID" value="CAF1188175.1"/>
    <property type="molecule type" value="Genomic_DNA"/>
</dbReference>
<proteinExistence type="predicted"/>
<accession>A0A814VIZ5</accession>
<sequence>MPDYYIFGFAFTELPDFSDPRIGWGARGKGTIFSQLMVLRHASEKFRLAYELPLETNELFGTSNQFSNVTVDDLDENSYRFDILAKYDLWRKKNPIKQYDELIDYKNLNDYFYENDLDDNEIPDYDEENSQTSLLYQWHRDRHFDIGNSIIKYVDDKMINITVLEFVKNLPQFNRANYQSARLPFDLFRPYAYLLEEKYRGRTECYIVVNSTPQTTILFIPLDERFTTRSIVLNLARLIQDDFILLTPPIELISHWKQPANTSILFQWIHDQIINSCTMSTSCSLLISTEQLIYGGLINSRISNTSLDELNSRLNKLVEFKREFGSKLQIYLSSVIMRIPAYNEDFEEPEYWAIYGRLIYLWSFYTDRYAVLHNPADEEQVHILEKQIPSNILDEFIRRRARNYNLTYTLLHDYTKVYFERIWLTLDDNAEYGLNKAEERQLIKLINDPSLNISSKVNIYPGADEVNLAILSQIVVNNKQQQQSSIPTITVLYRNITTKNYIPNYEGAPLNESILKQIIAVGGHYIEYNNETSTDILVLVNNWSTDKQQEATQLQTCEDYSTLDIQTNKSIIVYADVRYSNGGDICFSQWILNRTLFGTYTYAGWNTNGNTLGTCLKNRRFTLYRFIEDVQYQAFLRQHLLEYITDISLDPLDKLNNDPIFYETYIQKGFISYGNKITNEFNVTNVYYPWNRTFEIGFQLIDNK</sequence>
<dbReference type="InterPro" id="IPR025394">
    <property type="entry name" value="DUF4127"/>
</dbReference>
<evidence type="ECO:0000313" key="1">
    <source>
        <dbReference type="EMBL" id="CAF1188175.1"/>
    </source>
</evidence>
<dbReference type="AlphaFoldDB" id="A0A814VIZ5"/>
<name>A0A814VIZ5_9BILA</name>
<comment type="caution">
    <text evidence="1">The sequence shown here is derived from an EMBL/GenBank/DDBJ whole genome shotgun (WGS) entry which is preliminary data.</text>
</comment>
<dbReference type="Proteomes" id="UP000663870">
    <property type="component" value="Unassembled WGS sequence"/>
</dbReference>